<protein>
    <submittedName>
        <fullName evidence="1">Uncharacterized protein</fullName>
    </submittedName>
</protein>
<name>A0ABP6USE4_9FLAO</name>
<proteinExistence type="predicted"/>
<gene>
    <name evidence="1" type="ORF">GCM10022393_37390</name>
</gene>
<keyword evidence="2" id="KW-1185">Reference proteome</keyword>
<comment type="caution">
    <text evidence="1">The sequence shown here is derived from an EMBL/GenBank/DDBJ whole genome shotgun (WGS) entry which is preliminary data.</text>
</comment>
<evidence type="ECO:0000313" key="2">
    <source>
        <dbReference type="Proteomes" id="UP001500459"/>
    </source>
</evidence>
<dbReference type="Proteomes" id="UP001500459">
    <property type="component" value="Unassembled WGS sequence"/>
</dbReference>
<organism evidence="1 2">
    <name type="scientific">Aquimarina addita</name>
    <dbReference type="NCBI Taxonomy" id="870485"/>
    <lineage>
        <taxon>Bacteria</taxon>
        <taxon>Pseudomonadati</taxon>
        <taxon>Bacteroidota</taxon>
        <taxon>Flavobacteriia</taxon>
        <taxon>Flavobacteriales</taxon>
        <taxon>Flavobacteriaceae</taxon>
        <taxon>Aquimarina</taxon>
    </lineage>
</organism>
<sequence>MKKMNDDIYYKFASDILEALHLKSKTFYDDVKNQKSYEVQIFKWINELYQQEKNSKEAIQDIHRKRLTALACIDISPKL</sequence>
<dbReference type="RefSeq" id="WP_344930056.1">
    <property type="nucleotide sequence ID" value="NZ_BAABCW010000022.1"/>
</dbReference>
<evidence type="ECO:0000313" key="1">
    <source>
        <dbReference type="EMBL" id="GAA3519718.1"/>
    </source>
</evidence>
<accession>A0ABP6USE4</accession>
<reference evidence="2" key="1">
    <citation type="journal article" date="2019" name="Int. J. Syst. Evol. Microbiol.">
        <title>The Global Catalogue of Microorganisms (GCM) 10K type strain sequencing project: providing services to taxonomists for standard genome sequencing and annotation.</title>
        <authorList>
            <consortium name="The Broad Institute Genomics Platform"/>
            <consortium name="The Broad Institute Genome Sequencing Center for Infectious Disease"/>
            <person name="Wu L."/>
            <person name="Ma J."/>
        </authorList>
    </citation>
    <scope>NUCLEOTIDE SEQUENCE [LARGE SCALE GENOMIC DNA]</scope>
    <source>
        <strain evidence="2">JCM 17106</strain>
    </source>
</reference>
<dbReference type="EMBL" id="BAABCW010000022">
    <property type="protein sequence ID" value="GAA3519718.1"/>
    <property type="molecule type" value="Genomic_DNA"/>
</dbReference>